<reference evidence="2" key="2">
    <citation type="journal article" date="2015" name="Data Brief">
        <title>Shoot transcriptome of the giant reed, Arundo donax.</title>
        <authorList>
            <person name="Barrero R.A."/>
            <person name="Guerrero F.D."/>
            <person name="Moolhuijzen P."/>
            <person name="Goolsby J.A."/>
            <person name="Tidwell J."/>
            <person name="Bellgard S.E."/>
            <person name="Bellgard M.I."/>
        </authorList>
    </citation>
    <scope>NUCLEOTIDE SEQUENCE</scope>
    <source>
        <tissue evidence="2">Shoot tissue taken approximately 20 cm above the soil surface</tissue>
    </source>
</reference>
<feature type="domain" description="DUF7806" evidence="1">
    <location>
        <begin position="1"/>
        <end position="87"/>
    </location>
</feature>
<dbReference type="PANTHER" id="PTHR35489:SF2">
    <property type="entry name" value="TITAN9"/>
    <property type="match status" value="1"/>
</dbReference>
<dbReference type="AlphaFoldDB" id="A0A0A9FK42"/>
<organism evidence="2">
    <name type="scientific">Arundo donax</name>
    <name type="common">Giant reed</name>
    <name type="synonym">Donax arundinaceus</name>
    <dbReference type="NCBI Taxonomy" id="35708"/>
    <lineage>
        <taxon>Eukaryota</taxon>
        <taxon>Viridiplantae</taxon>
        <taxon>Streptophyta</taxon>
        <taxon>Embryophyta</taxon>
        <taxon>Tracheophyta</taxon>
        <taxon>Spermatophyta</taxon>
        <taxon>Magnoliopsida</taxon>
        <taxon>Liliopsida</taxon>
        <taxon>Poales</taxon>
        <taxon>Poaceae</taxon>
        <taxon>PACMAD clade</taxon>
        <taxon>Arundinoideae</taxon>
        <taxon>Arundineae</taxon>
        <taxon>Arundo</taxon>
    </lineage>
</organism>
<sequence length="90" mass="10472">MFHLLLESLVRMKISLNKETEGFSISFSHEATGYSFTLTWLEQPGEWSYKVSDLGTLERVAVSWMKHDIRFSTNMCHVFLERISKILTKG</sequence>
<name>A0A0A9FK42_ARUDO</name>
<protein>
    <recommendedName>
        <fullName evidence="1">DUF7806 domain-containing protein</fullName>
    </recommendedName>
</protein>
<reference evidence="2" key="1">
    <citation type="submission" date="2014-09" db="EMBL/GenBank/DDBJ databases">
        <authorList>
            <person name="Magalhaes I.L.F."/>
            <person name="Oliveira U."/>
            <person name="Santos F.R."/>
            <person name="Vidigal T.H.D.A."/>
            <person name="Brescovit A.D."/>
            <person name="Santos A.J."/>
        </authorList>
    </citation>
    <scope>NUCLEOTIDE SEQUENCE</scope>
    <source>
        <tissue evidence="2">Shoot tissue taken approximately 20 cm above the soil surface</tissue>
    </source>
</reference>
<dbReference type="GO" id="GO:0003006">
    <property type="term" value="P:developmental process involved in reproduction"/>
    <property type="evidence" value="ECO:0007669"/>
    <property type="project" value="TreeGrafter"/>
</dbReference>
<evidence type="ECO:0000259" key="1">
    <source>
        <dbReference type="Pfam" id="PF25091"/>
    </source>
</evidence>
<dbReference type="InterPro" id="IPR056708">
    <property type="entry name" value="DUF7806"/>
</dbReference>
<dbReference type="EMBL" id="GBRH01189288">
    <property type="protein sequence ID" value="JAE08608.1"/>
    <property type="molecule type" value="Transcribed_RNA"/>
</dbReference>
<accession>A0A0A9FK42</accession>
<evidence type="ECO:0000313" key="2">
    <source>
        <dbReference type="EMBL" id="JAE08608.1"/>
    </source>
</evidence>
<proteinExistence type="predicted"/>
<dbReference type="Pfam" id="PF25091">
    <property type="entry name" value="DUF7806"/>
    <property type="match status" value="1"/>
</dbReference>
<dbReference type="PANTHER" id="PTHR35489">
    <property type="entry name" value="TITAN9"/>
    <property type="match status" value="1"/>
</dbReference>